<keyword evidence="4" id="KW-0007">Acetylation</keyword>
<sequence>MPRFVENPSHLSKSRLKSDLVAHNVALPPAMSKKEVYVGLHLQHIDHKNAADFSSDEEDQVGLQDVADKEEDTEMPDPSGLTDDDLKAALLELGVKAGPIVASTRALYEKKLRKLLQSNGHGCLNGVEKDELYSDSEEEEEENGEEEDKELGSEGEKEEAVKQSDQAKQGSSQLTQEPVKDTFKDMFPNTDATTTGIYATRRRPIKGAAGRPVQYAYPDTPVSPTTLEKREVERRLVPIQIQILVFLIVTCLLYLIYVCVEDNSFGPSFALLDSLYQGSDSEEGLLLQAETQDVPALSGQE</sequence>
<keyword evidence="2" id="KW-0488">Methylation</keyword>
<organism evidence="10 11">
    <name type="scientific">Sander lucioperca</name>
    <name type="common">Pike-perch</name>
    <name type="synonym">Perca lucioperca</name>
    <dbReference type="NCBI Taxonomy" id="283035"/>
    <lineage>
        <taxon>Eukaryota</taxon>
        <taxon>Metazoa</taxon>
        <taxon>Chordata</taxon>
        <taxon>Craniata</taxon>
        <taxon>Vertebrata</taxon>
        <taxon>Euteleostomi</taxon>
        <taxon>Actinopterygii</taxon>
        <taxon>Neopterygii</taxon>
        <taxon>Teleostei</taxon>
        <taxon>Neoteleostei</taxon>
        <taxon>Acanthomorphata</taxon>
        <taxon>Eupercaria</taxon>
        <taxon>Perciformes</taxon>
        <taxon>Percoidei</taxon>
        <taxon>Percidae</taxon>
        <taxon>Luciopercinae</taxon>
        <taxon>Sander</taxon>
    </lineage>
</organism>
<protein>
    <submittedName>
        <fullName evidence="10">Peptidase M20 domain containing 1, tandem duplicate 1</fullName>
    </submittedName>
</protein>
<feature type="compositionally biased region" description="Polar residues" evidence="6">
    <location>
        <begin position="163"/>
        <end position="176"/>
    </location>
</feature>
<keyword evidence="7" id="KW-1133">Transmembrane helix</keyword>
<feature type="compositionally biased region" description="Acidic residues" evidence="6">
    <location>
        <begin position="133"/>
        <end position="149"/>
    </location>
</feature>
<dbReference type="SMART" id="SM00540">
    <property type="entry name" value="LEM"/>
    <property type="match status" value="1"/>
</dbReference>
<dbReference type="Pfam" id="PF03020">
    <property type="entry name" value="LEM"/>
    <property type="match status" value="1"/>
</dbReference>
<dbReference type="PANTHER" id="PTHR12019:SF22">
    <property type="entry name" value="LAMINA-ASSOCIATED POLYPEPTIDE 2, ISOFORMS BETA_GAMMA"/>
    <property type="match status" value="1"/>
</dbReference>
<dbReference type="PROSITE" id="PS50955">
    <property type="entry name" value="LEM_LIKE"/>
    <property type="match status" value="1"/>
</dbReference>
<keyword evidence="3" id="KW-0597">Phosphoprotein</keyword>
<evidence type="ECO:0000256" key="6">
    <source>
        <dbReference type="SAM" id="MobiDB-lite"/>
    </source>
</evidence>
<evidence type="ECO:0000313" key="10">
    <source>
        <dbReference type="Ensembl" id="ENSSLUP00000052122.1"/>
    </source>
</evidence>
<evidence type="ECO:0000313" key="11">
    <source>
        <dbReference type="Proteomes" id="UP000694568"/>
    </source>
</evidence>
<dbReference type="InterPro" id="IPR011015">
    <property type="entry name" value="LEM/LEM-like_dom_sf"/>
</dbReference>
<dbReference type="Pfam" id="PF08198">
    <property type="entry name" value="Thymopoietin"/>
    <property type="match status" value="1"/>
</dbReference>
<evidence type="ECO:0000259" key="8">
    <source>
        <dbReference type="PROSITE" id="PS50954"/>
    </source>
</evidence>
<feature type="domain" description="LEM" evidence="8">
    <location>
        <begin position="75"/>
        <end position="119"/>
    </location>
</feature>
<keyword evidence="5" id="KW-0238">DNA-binding</keyword>
<reference evidence="10" key="2">
    <citation type="submission" date="2025-09" db="UniProtKB">
        <authorList>
            <consortium name="Ensembl"/>
        </authorList>
    </citation>
    <scope>IDENTIFICATION</scope>
</reference>
<dbReference type="GeneTree" id="ENSGT00940000156659"/>
<accession>A0A8D0ABP3</accession>
<dbReference type="PANTHER" id="PTHR12019">
    <property type="entry name" value="LAMINA-ASSOCIATED POLYPEPTIDE THYMOPOIETIN"/>
    <property type="match status" value="1"/>
</dbReference>
<dbReference type="GO" id="GO:0005635">
    <property type="term" value="C:nuclear envelope"/>
    <property type="evidence" value="ECO:0007669"/>
    <property type="project" value="UniProtKB-ARBA"/>
</dbReference>
<dbReference type="InterPro" id="IPR013146">
    <property type="entry name" value="LEM-like_dom"/>
</dbReference>
<dbReference type="PROSITE" id="PS50954">
    <property type="entry name" value="LEM"/>
    <property type="match status" value="1"/>
</dbReference>
<evidence type="ECO:0000256" key="1">
    <source>
        <dbReference type="ARBA" id="ARBA00007744"/>
    </source>
</evidence>
<feature type="transmembrane region" description="Helical" evidence="7">
    <location>
        <begin position="236"/>
        <end position="257"/>
    </location>
</feature>
<dbReference type="AlphaFoldDB" id="A0A8D0ABP3"/>
<evidence type="ECO:0000256" key="7">
    <source>
        <dbReference type="SAM" id="Phobius"/>
    </source>
</evidence>
<feature type="compositionally biased region" description="Basic and acidic residues" evidence="6">
    <location>
        <begin position="150"/>
        <end position="162"/>
    </location>
</feature>
<evidence type="ECO:0000256" key="2">
    <source>
        <dbReference type="ARBA" id="ARBA00022481"/>
    </source>
</evidence>
<gene>
    <name evidence="10" type="primary">pm20d1.2</name>
</gene>
<dbReference type="SUPFAM" id="SSF63451">
    <property type="entry name" value="LEM domain"/>
    <property type="match status" value="2"/>
</dbReference>
<feature type="domain" description="LEM-like" evidence="9">
    <location>
        <begin position="5"/>
        <end position="48"/>
    </location>
</feature>
<dbReference type="FunFam" id="1.10.720.40:FF:000001">
    <property type="entry name" value="LEM domain containing 2, isoform CRA_a"/>
    <property type="match status" value="2"/>
</dbReference>
<dbReference type="InterPro" id="IPR051656">
    <property type="entry name" value="LEM_domain"/>
</dbReference>
<keyword evidence="7" id="KW-0472">Membrane</keyword>
<evidence type="ECO:0000256" key="5">
    <source>
        <dbReference type="ARBA" id="ARBA00023125"/>
    </source>
</evidence>
<evidence type="ECO:0000259" key="9">
    <source>
        <dbReference type="PROSITE" id="PS50955"/>
    </source>
</evidence>
<reference evidence="10" key="1">
    <citation type="submission" date="2025-08" db="UniProtKB">
        <authorList>
            <consortium name="Ensembl"/>
        </authorList>
    </citation>
    <scope>IDENTIFICATION</scope>
</reference>
<dbReference type="Proteomes" id="UP000694568">
    <property type="component" value="Unplaced"/>
</dbReference>
<dbReference type="Gene3D" id="1.10.720.40">
    <property type="match status" value="2"/>
</dbReference>
<evidence type="ECO:0000256" key="4">
    <source>
        <dbReference type="ARBA" id="ARBA00022990"/>
    </source>
</evidence>
<comment type="similarity">
    <text evidence="1">Belongs to the LEM family.</text>
</comment>
<keyword evidence="11" id="KW-1185">Reference proteome</keyword>
<dbReference type="CDD" id="cd12940">
    <property type="entry name" value="LEM_LAP2_LEMD1"/>
    <property type="match status" value="1"/>
</dbReference>
<evidence type="ECO:0000256" key="3">
    <source>
        <dbReference type="ARBA" id="ARBA00022553"/>
    </source>
</evidence>
<dbReference type="Ensembl" id="ENSSLUT00000053658.1">
    <property type="protein sequence ID" value="ENSSLUP00000052122.1"/>
    <property type="gene ID" value="ENSSLUG00000022301.1"/>
</dbReference>
<keyword evidence="7" id="KW-0812">Transmembrane</keyword>
<proteinExistence type="inferred from homology"/>
<dbReference type="SMART" id="SM01261">
    <property type="entry name" value="Thymopoietin"/>
    <property type="match status" value="1"/>
</dbReference>
<dbReference type="InterPro" id="IPR003887">
    <property type="entry name" value="LEM_dom"/>
</dbReference>
<dbReference type="GO" id="GO:0003677">
    <property type="term" value="F:DNA binding"/>
    <property type="evidence" value="ECO:0007669"/>
    <property type="project" value="UniProtKB-KW"/>
</dbReference>
<name>A0A8D0ABP3_SANLU</name>
<feature type="region of interest" description="Disordered" evidence="6">
    <location>
        <begin position="120"/>
        <end position="188"/>
    </location>
</feature>